<dbReference type="OrthoDB" id="1158806at2"/>
<dbReference type="Proteomes" id="UP000244090">
    <property type="component" value="Unassembled WGS sequence"/>
</dbReference>
<organism evidence="1 2">
    <name type="scientific">Kordia periserrulae</name>
    <dbReference type="NCBI Taxonomy" id="701523"/>
    <lineage>
        <taxon>Bacteria</taxon>
        <taxon>Pseudomonadati</taxon>
        <taxon>Bacteroidota</taxon>
        <taxon>Flavobacteriia</taxon>
        <taxon>Flavobacteriales</taxon>
        <taxon>Flavobacteriaceae</taxon>
        <taxon>Kordia</taxon>
    </lineage>
</organism>
<dbReference type="RefSeq" id="WP_108113077.1">
    <property type="nucleotide sequence ID" value="NZ_QBKT01000001.1"/>
</dbReference>
<proteinExistence type="predicted"/>
<accession>A0A2T6C5X9</accession>
<comment type="caution">
    <text evidence="1">The sequence shown here is derived from an EMBL/GenBank/DDBJ whole genome shotgun (WGS) entry which is preliminary data.</text>
</comment>
<protein>
    <submittedName>
        <fullName evidence="1">Uncharacterized protein</fullName>
    </submittedName>
</protein>
<evidence type="ECO:0000313" key="1">
    <source>
        <dbReference type="EMBL" id="PTX63696.1"/>
    </source>
</evidence>
<sequence>MNHPKETNEFSEHIERWAHEDMLQLTHHFHRLKGEQYERTSDFDMDKVEDVIKFEGIKKTIKRLRIYLALNPPNKAAFTFFPVLEVLTDDDKLHQFKLHATENRKSSSGDLEVVPKLFKDMICQNWDTIDANLVDDLFFASKKAANGFDTLLRVQYFEVKEKILTEVIRKLPELTGITLYSGIDMNKFSDKTQISFTPVLGFQYDSAVDKNDLSFGLKSVLEFSKGETFIEYSSPCPPTC</sequence>
<reference evidence="1 2" key="1">
    <citation type="submission" date="2018-04" db="EMBL/GenBank/DDBJ databases">
        <title>Genomic Encyclopedia of Archaeal and Bacterial Type Strains, Phase II (KMG-II): from individual species to whole genera.</title>
        <authorList>
            <person name="Goeker M."/>
        </authorList>
    </citation>
    <scope>NUCLEOTIDE SEQUENCE [LARGE SCALE GENOMIC DNA]</scope>
    <source>
        <strain evidence="1 2">DSM 25731</strain>
    </source>
</reference>
<name>A0A2T6C5X9_9FLAO</name>
<gene>
    <name evidence="1" type="ORF">C8N46_101300</name>
</gene>
<dbReference type="AlphaFoldDB" id="A0A2T6C5X9"/>
<keyword evidence="2" id="KW-1185">Reference proteome</keyword>
<evidence type="ECO:0000313" key="2">
    <source>
        <dbReference type="Proteomes" id="UP000244090"/>
    </source>
</evidence>
<dbReference type="EMBL" id="QBKT01000001">
    <property type="protein sequence ID" value="PTX63696.1"/>
    <property type="molecule type" value="Genomic_DNA"/>
</dbReference>